<evidence type="ECO:0000256" key="5">
    <source>
        <dbReference type="ARBA" id="ARBA00022989"/>
    </source>
</evidence>
<dbReference type="Proteomes" id="UP001307760">
    <property type="component" value="Unassembled WGS sequence"/>
</dbReference>
<keyword evidence="4 8" id="KW-0812">Transmembrane</keyword>
<dbReference type="PROSITE" id="PS50850">
    <property type="entry name" value="MFS"/>
    <property type="match status" value="1"/>
</dbReference>
<evidence type="ECO:0000256" key="3">
    <source>
        <dbReference type="ARBA" id="ARBA00022475"/>
    </source>
</evidence>
<keyword evidence="2" id="KW-0813">Transport</keyword>
<dbReference type="PRINTS" id="PR01036">
    <property type="entry name" value="TCRTETB"/>
</dbReference>
<evidence type="ECO:0000313" key="10">
    <source>
        <dbReference type="EMBL" id="MEE4418354.1"/>
    </source>
</evidence>
<keyword evidence="6 8" id="KW-0472">Membrane</keyword>
<evidence type="ECO:0000256" key="7">
    <source>
        <dbReference type="ARBA" id="ARBA00023251"/>
    </source>
</evidence>
<evidence type="ECO:0000256" key="8">
    <source>
        <dbReference type="SAM" id="Phobius"/>
    </source>
</evidence>
<organism evidence="10 11">
    <name type="scientific">Streptomyces bugieae</name>
    <dbReference type="NCBI Taxonomy" id="3098223"/>
    <lineage>
        <taxon>Bacteria</taxon>
        <taxon>Bacillati</taxon>
        <taxon>Actinomycetota</taxon>
        <taxon>Actinomycetes</taxon>
        <taxon>Kitasatosporales</taxon>
        <taxon>Streptomycetaceae</taxon>
        <taxon>Streptomyces</taxon>
    </lineage>
</organism>
<dbReference type="EMBL" id="JAZBJP010000001">
    <property type="protein sequence ID" value="MEE4418354.1"/>
    <property type="molecule type" value="Genomic_DNA"/>
</dbReference>
<feature type="transmembrane region" description="Helical" evidence="8">
    <location>
        <begin position="214"/>
        <end position="234"/>
    </location>
</feature>
<evidence type="ECO:0000256" key="6">
    <source>
        <dbReference type="ARBA" id="ARBA00023136"/>
    </source>
</evidence>
<gene>
    <name evidence="10" type="ORF">V2J85_03180</name>
</gene>
<feature type="transmembrane region" description="Helical" evidence="8">
    <location>
        <begin position="25"/>
        <end position="51"/>
    </location>
</feature>
<keyword evidence="11" id="KW-1185">Reference proteome</keyword>
<dbReference type="Pfam" id="PF07690">
    <property type="entry name" value="MFS_1"/>
    <property type="match status" value="1"/>
</dbReference>
<sequence>MRQRDETRGAATEARSSVEAEQEPLLALGATLALGAVLALLSTTLVSVGIGRLAEEFSAPLSTVQWVSTAYLLALAVSIPAAGRAMDRFGEKRLWQVSLVVHLVGCGAAALARTVDVLIAARVVQGVGAAMFEPIMLTMLARAAGPRRVTRVMSLVQIPITMAPVFGPVVGGVLLNALDWQWLFWLNVPVGVLCALLAQRLLPQDPPRASRSAARLDVTGLALLPAGLAALMLGLSQAAGTGTGDGGGAPARDLLVPVSLLAGTLLFVGYVVHALRTRKAPLIDLRLFGAGPALSAGFTSVAPQSAGRASSVLIAAIQLGGSVGTALLAVVLQRQLAHTPTAAVAYAATFWWTLALCALGAVTALFLPRSERS</sequence>
<feature type="transmembrane region" description="Helical" evidence="8">
    <location>
        <begin position="152"/>
        <end position="176"/>
    </location>
</feature>
<feature type="transmembrane region" description="Helical" evidence="8">
    <location>
        <begin position="344"/>
        <end position="367"/>
    </location>
</feature>
<keyword evidence="5 8" id="KW-1133">Transmembrane helix</keyword>
<name>A0ABU7NHJ2_9ACTN</name>
<reference evidence="10 11" key="1">
    <citation type="submission" date="2023-12" db="EMBL/GenBank/DDBJ databases">
        <title>30 novel species of actinomycetes from the DSMZ collection.</title>
        <authorList>
            <person name="Nouioui I."/>
        </authorList>
    </citation>
    <scope>NUCLEOTIDE SEQUENCE [LARGE SCALE GENOMIC DNA]</scope>
    <source>
        <strain evidence="10 11">DSM 41528</strain>
    </source>
</reference>
<keyword evidence="3" id="KW-1003">Cell membrane</keyword>
<evidence type="ECO:0000259" key="9">
    <source>
        <dbReference type="PROSITE" id="PS50850"/>
    </source>
</evidence>
<accession>A0ABU7NHJ2</accession>
<dbReference type="InterPro" id="IPR036259">
    <property type="entry name" value="MFS_trans_sf"/>
</dbReference>
<feature type="domain" description="Major facilitator superfamily (MFS) profile" evidence="9">
    <location>
        <begin position="28"/>
        <end position="373"/>
    </location>
</feature>
<feature type="transmembrane region" description="Helical" evidence="8">
    <location>
        <begin position="254"/>
        <end position="275"/>
    </location>
</feature>
<dbReference type="SUPFAM" id="SSF103473">
    <property type="entry name" value="MFS general substrate transporter"/>
    <property type="match status" value="1"/>
</dbReference>
<comment type="subcellular location">
    <subcellularLocation>
        <location evidence="1">Cell membrane</location>
        <topology evidence="1">Multi-pass membrane protein</topology>
    </subcellularLocation>
</comment>
<dbReference type="InterPro" id="IPR020846">
    <property type="entry name" value="MFS_dom"/>
</dbReference>
<comment type="caution">
    <text evidence="10">The sequence shown here is derived from an EMBL/GenBank/DDBJ whole genome shotgun (WGS) entry which is preliminary data.</text>
</comment>
<feature type="transmembrane region" description="Helical" evidence="8">
    <location>
        <begin position="118"/>
        <end position="140"/>
    </location>
</feature>
<feature type="transmembrane region" description="Helical" evidence="8">
    <location>
        <begin position="182"/>
        <end position="202"/>
    </location>
</feature>
<evidence type="ECO:0000256" key="4">
    <source>
        <dbReference type="ARBA" id="ARBA00022692"/>
    </source>
</evidence>
<feature type="transmembrane region" description="Helical" evidence="8">
    <location>
        <begin position="94"/>
        <end position="112"/>
    </location>
</feature>
<evidence type="ECO:0000256" key="2">
    <source>
        <dbReference type="ARBA" id="ARBA00022448"/>
    </source>
</evidence>
<feature type="transmembrane region" description="Helical" evidence="8">
    <location>
        <begin position="287"/>
        <end position="306"/>
    </location>
</feature>
<keyword evidence="7" id="KW-0046">Antibiotic resistance</keyword>
<feature type="transmembrane region" description="Helical" evidence="8">
    <location>
        <begin position="312"/>
        <end position="332"/>
    </location>
</feature>
<dbReference type="PANTHER" id="PTHR42718">
    <property type="entry name" value="MAJOR FACILITATOR SUPERFAMILY MULTIDRUG TRANSPORTER MFSC"/>
    <property type="match status" value="1"/>
</dbReference>
<proteinExistence type="predicted"/>
<protein>
    <submittedName>
        <fullName evidence="10">MFS transporter</fullName>
    </submittedName>
</protein>
<feature type="transmembrane region" description="Helical" evidence="8">
    <location>
        <begin position="63"/>
        <end position="82"/>
    </location>
</feature>
<dbReference type="PANTHER" id="PTHR42718:SF46">
    <property type="entry name" value="BLR6921 PROTEIN"/>
    <property type="match status" value="1"/>
</dbReference>
<dbReference type="Gene3D" id="1.20.1720.10">
    <property type="entry name" value="Multidrug resistance protein D"/>
    <property type="match status" value="1"/>
</dbReference>
<dbReference type="InterPro" id="IPR011701">
    <property type="entry name" value="MFS"/>
</dbReference>
<evidence type="ECO:0000313" key="11">
    <source>
        <dbReference type="Proteomes" id="UP001307760"/>
    </source>
</evidence>
<evidence type="ECO:0000256" key="1">
    <source>
        <dbReference type="ARBA" id="ARBA00004651"/>
    </source>
</evidence>
<dbReference type="RefSeq" id="WP_330820555.1">
    <property type="nucleotide sequence ID" value="NZ_JAZBJP010000001.1"/>
</dbReference>